<dbReference type="InterPro" id="IPR050127">
    <property type="entry name" value="Serine_Proteases_S1"/>
</dbReference>
<feature type="compositionally biased region" description="Acidic residues" evidence="6">
    <location>
        <begin position="411"/>
        <end position="435"/>
    </location>
</feature>
<feature type="compositionally biased region" description="Basic and acidic residues" evidence="6">
    <location>
        <begin position="835"/>
        <end position="874"/>
    </location>
</feature>
<feature type="compositionally biased region" description="Low complexity" evidence="6">
    <location>
        <begin position="1108"/>
        <end position="1123"/>
    </location>
</feature>
<feature type="chain" id="PRO_5040157561" description="Peptidase S1 domain-containing protein" evidence="7">
    <location>
        <begin position="26"/>
        <end position="1443"/>
    </location>
</feature>
<evidence type="ECO:0000256" key="6">
    <source>
        <dbReference type="SAM" id="MobiDB-lite"/>
    </source>
</evidence>
<feature type="compositionally biased region" description="Basic and acidic residues" evidence="6">
    <location>
        <begin position="204"/>
        <end position="225"/>
    </location>
</feature>
<feature type="compositionally biased region" description="Basic and acidic residues" evidence="6">
    <location>
        <begin position="496"/>
        <end position="578"/>
    </location>
</feature>
<feature type="domain" description="Peptidase S1" evidence="8">
    <location>
        <begin position="1146"/>
        <end position="1400"/>
    </location>
</feature>
<feature type="region of interest" description="Disordered" evidence="6">
    <location>
        <begin position="143"/>
        <end position="289"/>
    </location>
</feature>
<dbReference type="GO" id="GO:0004252">
    <property type="term" value="F:serine-type endopeptidase activity"/>
    <property type="evidence" value="ECO:0007669"/>
    <property type="project" value="InterPro"/>
</dbReference>
<evidence type="ECO:0000256" key="1">
    <source>
        <dbReference type="ARBA" id="ARBA00004613"/>
    </source>
</evidence>
<dbReference type="GO" id="GO:0006508">
    <property type="term" value="P:proteolysis"/>
    <property type="evidence" value="ECO:0007669"/>
    <property type="project" value="UniProtKB-KW"/>
</dbReference>
<feature type="compositionally biased region" description="Polar residues" evidence="6">
    <location>
        <begin position="1065"/>
        <end position="1080"/>
    </location>
</feature>
<dbReference type="EMBL" id="OU963865">
    <property type="protein sequence ID" value="CAH0770125.1"/>
    <property type="molecule type" value="Genomic_DNA"/>
</dbReference>
<evidence type="ECO:0000256" key="3">
    <source>
        <dbReference type="ARBA" id="ARBA00022670"/>
    </source>
</evidence>
<feature type="compositionally biased region" description="Basic and acidic residues" evidence="6">
    <location>
        <begin position="612"/>
        <end position="621"/>
    </location>
</feature>
<feature type="compositionally biased region" description="Pro residues" evidence="6">
    <location>
        <begin position="933"/>
        <end position="944"/>
    </location>
</feature>
<dbReference type="Gene3D" id="2.40.10.10">
    <property type="entry name" value="Trypsin-like serine proteases"/>
    <property type="match status" value="1"/>
</dbReference>
<feature type="compositionally biased region" description="Basic and acidic residues" evidence="6">
    <location>
        <begin position="910"/>
        <end position="930"/>
    </location>
</feature>
<organism evidence="9 10">
    <name type="scientific">Bemisia tabaci</name>
    <name type="common">Sweetpotato whitefly</name>
    <name type="synonym">Aleurodes tabaci</name>
    <dbReference type="NCBI Taxonomy" id="7038"/>
    <lineage>
        <taxon>Eukaryota</taxon>
        <taxon>Metazoa</taxon>
        <taxon>Ecdysozoa</taxon>
        <taxon>Arthropoda</taxon>
        <taxon>Hexapoda</taxon>
        <taxon>Insecta</taxon>
        <taxon>Pterygota</taxon>
        <taxon>Neoptera</taxon>
        <taxon>Paraneoptera</taxon>
        <taxon>Hemiptera</taxon>
        <taxon>Sternorrhyncha</taxon>
        <taxon>Aleyrodoidea</taxon>
        <taxon>Aleyrodidae</taxon>
        <taxon>Aleyrodinae</taxon>
        <taxon>Bemisia</taxon>
    </lineage>
</organism>
<feature type="region of interest" description="Disordered" evidence="6">
    <location>
        <begin position="85"/>
        <end position="131"/>
    </location>
</feature>
<keyword evidence="4" id="KW-0378">Hydrolase</keyword>
<protein>
    <recommendedName>
        <fullName evidence="8">Peptidase S1 domain-containing protein</fullName>
    </recommendedName>
</protein>
<dbReference type="PRINTS" id="PR01217">
    <property type="entry name" value="PRICHEXTENSN"/>
</dbReference>
<feature type="compositionally biased region" description="Basic and acidic residues" evidence="6">
    <location>
        <begin position="234"/>
        <end position="253"/>
    </location>
</feature>
<feature type="compositionally biased region" description="Basic and acidic residues" evidence="6">
    <location>
        <begin position="275"/>
        <end position="288"/>
    </location>
</feature>
<feature type="compositionally biased region" description="Polar residues" evidence="6">
    <location>
        <begin position="94"/>
        <end position="106"/>
    </location>
</feature>
<evidence type="ECO:0000256" key="4">
    <source>
        <dbReference type="ARBA" id="ARBA00022801"/>
    </source>
</evidence>
<evidence type="ECO:0000256" key="2">
    <source>
        <dbReference type="ARBA" id="ARBA00022525"/>
    </source>
</evidence>
<evidence type="ECO:0000313" key="10">
    <source>
        <dbReference type="Proteomes" id="UP001152759"/>
    </source>
</evidence>
<dbReference type="InterPro" id="IPR043504">
    <property type="entry name" value="Peptidase_S1_PA_chymotrypsin"/>
</dbReference>
<feature type="compositionally biased region" description="Basic and acidic residues" evidence="6">
    <location>
        <begin position="959"/>
        <end position="972"/>
    </location>
</feature>
<feature type="compositionally biased region" description="Basic and acidic residues" evidence="6">
    <location>
        <begin position="893"/>
        <end position="902"/>
    </location>
</feature>
<evidence type="ECO:0000256" key="7">
    <source>
        <dbReference type="SAM" id="SignalP"/>
    </source>
</evidence>
<feature type="compositionally biased region" description="Acidic residues" evidence="6">
    <location>
        <begin position="586"/>
        <end position="596"/>
    </location>
</feature>
<feature type="compositionally biased region" description="Polar residues" evidence="6">
    <location>
        <begin position="989"/>
        <end position="1008"/>
    </location>
</feature>
<feature type="region of interest" description="Disordered" evidence="6">
    <location>
        <begin position="661"/>
        <end position="1011"/>
    </location>
</feature>
<dbReference type="PANTHER" id="PTHR24264">
    <property type="entry name" value="TRYPSIN-RELATED"/>
    <property type="match status" value="1"/>
</dbReference>
<feature type="compositionally biased region" description="Pro residues" evidence="6">
    <location>
        <begin position="973"/>
        <end position="988"/>
    </location>
</feature>
<keyword evidence="2" id="KW-0964">Secreted</keyword>
<dbReference type="InterPro" id="IPR009003">
    <property type="entry name" value="Peptidase_S1_PA"/>
</dbReference>
<keyword evidence="3" id="KW-0645">Protease</keyword>
<gene>
    <name evidence="9" type="ORF">BEMITA_LOCUS7025</name>
</gene>
<dbReference type="PROSITE" id="PS50240">
    <property type="entry name" value="TRYPSIN_DOM"/>
    <property type="match status" value="1"/>
</dbReference>
<proteinExistence type="predicted"/>
<feature type="compositionally biased region" description="Basic and acidic residues" evidence="6">
    <location>
        <begin position="696"/>
        <end position="737"/>
    </location>
</feature>
<feature type="region of interest" description="Disordered" evidence="6">
    <location>
        <begin position="400"/>
        <end position="636"/>
    </location>
</feature>
<dbReference type="SMART" id="SM00020">
    <property type="entry name" value="Tryp_SPc"/>
    <property type="match status" value="1"/>
</dbReference>
<keyword evidence="10" id="KW-1185">Reference proteome</keyword>
<sequence length="1443" mass="161791">MRSKFVVTALLKTLCFLLLCGEAISENTRCRGDASSTQLICAAQDLDLFGGDATGARYVKRQAIQHRKRVPADITGDQEKIQANSIRARRTPRTAISDTDHNSSSAYHIGSDEKERNEFPSTSFRSEGGWNNFIDRKNYVTTKNGSLHSENNDHTEGSKKREFSMRNVREADIGRRGTGDDDDDKDEKDEKDYNDGKDDDDENKEEKRGENAKGNEERKYTETITEKTNLVFDDLGKEDARAEDEKVETEREAAMTTPPEKTYEIFGDAEEEEEKGEKQRKDEYDERTVTTMSTEKLFKIIESEGKSVSKFNDYGQLARTEKEYDMTPAFKHPSQSKDMRLEVHEPVPKPIISVSKNFPEKAPGFPSSVEPYKQQPSEVPTIHPDEEGIFIFEGKKSDRPKIKEIDKNPIEIEDLTEDMDDPLPDDISDDFDENTTETPSNEAETKSDGRITTKAGIKLSGNTTTSKERNFTTSATNNITKTSAKSRGDDVEEPEKEIRGDGKTDVKEPDKEIRGDGKTDVKEPGKEIRGDGKTDVKKPDKEIRGDGKTDVKEPNKKIETTDDRTNRAKTRESKEKTEISVLTDPDATDGETTENSDEGHGESLDDLYSELPKIEEERRQQEPASGFPNIGWALSDPSDRQLWDKLIKAQNTTDRLLEKLERSREPNKMSQNTQLLGFAADNSRRGEVPTADEDDLRSYLRNRIDGGRPKSREDTLVLEKDENMRDPEPEEVADRGDLSPAFPEPPPGVNMKAEENQEPPPEEEKSSAELPPTSNTVSWALSSIEREDEDVQTTEPQPDEEDDLRLLLTPPSVIPAPVETPLVEEPLQMISVPVEEPKPKTEEPPSKTEKPPPKTEKPPPKTEKPPPKTEKPPPKTEMPPPKTEKPPPMAEKPPPKTEKPPPKTEMPPPKTEKPPPKTEKPPPKTEEPSPKTENPPPKAKNPPPKAEKPPAKAENPPFKAEEPSPKAEKPPPKAENPPPKAVKPPPTSLSPLSQRHVVTSNNGVTSPKITGAAVPKLNWTDVATAWELSLQEGVELDSTSAARQLGPWRNAQQRHPISQKLEQRQPITQKLEQRQPITQKLEQRQPIPPKLQKPDQRKPSSPPKSMKKSSAIPRATEAAPAEAPKSRLPSFRVTARKANLQREPKILGASFLDLTQHPYVAVLAGKLETRLVFLCTTTILSETWALSCAHCFFVDGEELVINRLVVVTGQTSLDLSNLSPNSAIYVAKEIHIHPMYAEKSFESITHDLGLVRVRRPFKFNDFVQMIPIRALPLPYLTDPDTDTLIPLLTQSFNWNSKTRELEAINVTLRRGDVDPCPCINWRLSRGLFCTFRRPRETICHGDFGGPLVYRRQLIGVAQGIRSARCDRAYILEDEDCEDASKYAMYINTCIFLDWLNRHVPGVPHQPEECYRLLNAEAGQAVASATPVLLVAMASSSFFFVNTL</sequence>
<dbReference type="GO" id="GO:0005615">
    <property type="term" value="C:extracellular space"/>
    <property type="evidence" value="ECO:0007669"/>
    <property type="project" value="TreeGrafter"/>
</dbReference>
<feature type="compositionally biased region" description="Pro residues" evidence="6">
    <location>
        <begin position="875"/>
        <end position="892"/>
    </location>
</feature>
<reference evidence="9" key="1">
    <citation type="submission" date="2021-12" db="EMBL/GenBank/DDBJ databases">
        <authorList>
            <person name="King R."/>
        </authorList>
    </citation>
    <scope>NUCLEOTIDE SEQUENCE</scope>
</reference>
<dbReference type="SUPFAM" id="SSF50494">
    <property type="entry name" value="Trypsin-like serine proteases"/>
    <property type="match status" value="1"/>
</dbReference>
<keyword evidence="5" id="KW-0720">Serine protease</keyword>
<dbReference type="Pfam" id="PF00089">
    <property type="entry name" value="Trypsin"/>
    <property type="match status" value="1"/>
</dbReference>
<dbReference type="Proteomes" id="UP001152759">
    <property type="component" value="Chromosome 4"/>
</dbReference>
<comment type="subcellular location">
    <subcellularLocation>
        <location evidence="1">Secreted</location>
    </subcellularLocation>
</comment>
<feature type="compositionally biased region" description="Basic and acidic residues" evidence="6">
    <location>
        <begin position="400"/>
        <end position="410"/>
    </location>
</feature>
<keyword evidence="7" id="KW-0732">Signal</keyword>
<dbReference type="InterPro" id="IPR001254">
    <property type="entry name" value="Trypsin_dom"/>
</dbReference>
<feature type="compositionally biased region" description="Acidic residues" evidence="6">
    <location>
        <begin position="786"/>
        <end position="803"/>
    </location>
</feature>
<feature type="signal peptide" evidence="7">
    <location>
        <begin position="1"/>
        <end position="25"/>
    </location>
</feature>
<evidence type="ECO:0000256" key="5">
    <source>
        <dbReference type="ARBA" id="ARBA00022825"/>
    </source>
</evidence>
<dbReference type="PANTHER" id="PTHR24264:SF65">
    <property type="entry name" value="SRCR DOMAIN-CONTAINING PROTEIN"/>
    <property type="match status" value="1"/>
</dbReference>
<accession>A0A9P0CE97</accession>
<evidence type="ECO:0000313" key="9">
    <source>
        <dbReference type="EMBL" id="CAH0770125.1"/>
    </source>
</evidence>
<evidence type="ECO:0000259" key="8">
    <source>
        <dbReference type="PROSITE" id="PS50240"/>
    </source>
</evidence>
<feature type="compositionally biased region" description="Basic and acidic residues" evidence="6">
    <location>
        <begin position="150"/>
        <end position="179"/>
    </location>
</feature>
<feature type="compositionally biased region" description="Polar residues" evidence="6">
    <location>
        <begin position="460"/>
        <end position="485"/>
    </location>
</feature>
<name>A0A9P0CE97_BEMTA</name>
<feature type="region of interest" description="Disordered" evidence="6">
    <location>
        <begin position="1045"/>
        <end position="1129"/>
    </location>
</feature>
<feature type="region of interest" description="Disordered" evidence="6">
    <location>
        <begin position="352"/>
        <end position="386"/>
    </location>
</feature>